<dbReference type="Gene3D" id="2.160.20.80">
    <property type="entry name" value="E3 ubiquitin-protein ligase SopA"/>
    <property type="match status" value="1"/>
</dbReference>
<accession>Q15GD3</accession>
<evidence type="ECO:0000256" key="1">
    <source>
        <dbReference type="ARBA" id="ARBA00022737"/>
    </source>
</evidence>
<dbReference type="InterPro" id="IPR001646">
    <property type="entry name" value="5peptide_repeat"/>
</dbReference>
<reference evidence="2" key="1">
    <citation type="journal article" date="2006" name="BMC Evol. Biol.">
        <title>Comparative rates of evolution in endosymbiotic nuclear genomes.</title>
        <authorList>
            <person name="Patron N.J."/>
            <person name="Rogers M.B."/>
            <person name="Keeling P.J."/>
        </authorList>
    </citation>
    <scope>NUCLEOTIDE SEQUENCE</scope>
</reference>
<evidence type="ECO:0000313" key="3">
    <source>
        <dbReference type="EMBL" id="CAE2193456.1"/>
    </source>
</evidence>
<evidence type="ECO:0000313" key="2">
    <source>
        <dbReference type="EMBL" id="ABD51935.1"/>
    </source>
</evidence>
<proteinExistence type="evidence at transcript level"/>
<sequence length="242" mass="25880">MMACAMAAAVMSQGEAFMHTTGSSKLHVPTLRSNNAISPQMAMKPQIEVSSKQVASFVAGALILGSSVLPLDVQADSSLKFNFPPIDRKAKDRCTFRSSAIGQANAARDKLYDLRECPMAGKDATGFDLAGALMQKGDFSKVKFKDAVMSKVFADEATFDGADFSNAVMDRGTWRKSSFKGAIFANAVLSGSEFEGSDLTDSDFSDTYMGDFDNKKICKNPTLQGTNPVTGVDTRASASCRK</sequence>
<feature type="non-terminal residue" evidence="2">
    <location>
        <position position="1"/>
    </location>
</feature>
<name>Q15GD3_GUITH</name>
<protein>
    <submittedName>
        <fullName evidence="2">Chloroplast thylakoid 11 kDa protein</fullName>
    </submittedName>
</protein>
<reference evidence="3" key="2">
    <citation type="submission" date="2021-01" db="EMBL/GenBank/DDBJ databases">
        <authorList>
            <person name="Corre E."/>
            <person name="Pelletier E."/>
            <person name="Niang G."/>
            <person name="Scheremetjew M."/>
            <person name="Finn R."/>
            <person name="Kale V."/>
            <person name="Holt S."/>
            <person name="Cochrane G."/>
            <person name="Meng A."/>
            <person name="Brown T."/>
            <person name="Cohen L."/>
        </authorList>
    </citation>
    <scope>NUCLEOTIDE SEQUENCE</scope>
    <source>
        <strain evidence="3">CCMP 2712</strain>
    </source>
</reference>
<organism evidence="2">
    <name type="scientific">Guillardia theta</name>
    <name type="common">Cryptophyte</name>
    <name type="synonym">Cryptomonas phi</name>
    <dbReference type="NCBI Taxonomy" id="55529"/>
    <lineage>
        <taxon>Eukaryota</taxon>
        <taxon>Cryptophyceae</taxon>
        <taxon>Pyrenomonadales</taxon>
        <taxon>Geminigeraceae</taxon>
        <taxon>Guillardia</taxon>
    </lineage>
</organism>
<dbReference type="EMBL" id="HBKN01003248">
    <property type="protein sequence ID" value="CAE2193456.1"/>
    <property type="molecule type" value="Transcribed_RNA"/>
</dbReference>
<keyword evidence="1" id="KW-0677">Repeat</keyword>
<dbReference type="EMBL" id="DQ383771">
    <property type="protein sequence ID" value="ABD51935.1"/>
    <property type="molecule type" value="mRNA"/>
</dbReference>
<gene>
    <name evidence="3" type="ORF">GTHE00462_LOCUS2767</name>
</gene>
<dbReference type="Pfam" id="PF00805">
    <property type="entry name" value="Pentapeptide"/>
    <property type="match status" value="2"/>
</dbReference>
<dbReference type="AlphaFoldDB" id="Q15GD3"/>
<dbReference type="PANTHER" id="PTHR47485">
    <property type="entry name" value="THYLAKOID LUMENAL 17.4 KDA PROTEIN, CHLOROPLASTIC"/>
    <property type="match status" value="1"/>
</dbReference>
<dbReference type="SUPFAM" id="SSF141571">
    <property type="entry name" value="Pentapeptide repeat-like"/>
    <property type="match status" value="1"/>
</dbReference>
<dbReference type="PANTHER" id="PTHR47485:SF1">
    <property type="entry name" value="THYLAKOID LUMENAL 17.4 KDA PROTEIN, CHLOROPLASTIC"/>
    <property type="match status" value="1"/>
</dbReference>